<feature type="transmembrane region" description="Helical" evidence="1">
    <location>
        <begin position="39"/>
        <end position="56"/>
    </location>
</feature>
<protein>
    <submittedName>
        <fullName evidence="2">Uncharacterized protein</fullName>
    </submittedName>
</protein>
<keyword evidence="1" id="KW-1133">Transmembrane helix</keyword>
<name>A0A7L4ZG96_9FLAO</name>
<dbReference type="AlphaFoldDB" id="A0A7L4ZG96"/>
<keyword evidence="1" id="KW-0812">Transmembrane</keyword>
<evidence type="ECO:0000313" key="2">
    <source>
        <dbReference type="EMBL" id="QHI35266.1"/>
    </source>
</evidence>
<proteinExistence type="predicted"/>
<feature type="transmembrane region" description="Helical" evidence="1">
    <location>
        <begin position="160"/>
        <end position="181"/>
    </location>
</feature>
<accession>A0A7L4ZG96</accession>
<dbReference type="KEGG" id="kan:IMCC3317_06120"/>
<feature type="transmembrane region" description="Helical" evidence="1">
    <location>
        <begin position="201"/>
        <end position="221"/>
    </location>
</feature>
<feature type="transmembrane region" description="Helical" evidence="1">
    <location>
        <begin position="98"/>
        <end position="117"/>
    </location>
</feature>
<keyword evidence="1" id="KW-0472">Membrane</keyword>
<sequence>MNEFLNQFTFSIKDITLYIEITAAIIGSIYFYKYKNSYLRYFLIFLWYVVVNELIGKYIADVLTHDNLIYYNVYLFINFLFLFSVYWHFLNRKKYKKIVIYFSLTYAIFFILNGIFIENYYSNLVSIPFIIGSCFLIITIIFYFVEILNSERVLFMTRYLLFWISVGVLLFNIGIIPWLIFRKYFFETYEANFEWMNILSLSLSLILNISYIIGFICSYKVEKQQP</sequence>
<evidence type="ECO:0000313" key="3">
    <source>
        <dbReference type="Proteomes" id="UP000464657"/>
    </source>
</evidence>
<dbReference type="Proteomes" id="UP000464657">
    <property type="component" value="Chromosome"/>
</dbReference>
<evidence type="ECO:0000256" key="1">
    <source>
        <dbReference type="SAM" id="Phobius"/>
    </source>
</evidence>
<gene>
    <name evidence="2" type="ORF">IMCC3317_06120</name>
</gene>
<keyword evidence="3" id="KW-1185">Reference proteome</keyword>
<feature type="transmembrane region" description="Helical" evidence="1">
    <location>
        <begin position="68"/>
        <end position="86"/>
    </location>
</feature>
<feature type="transmembrane region" description="Helical" evidence="1">
    <location>
        <begin position="15"/>
        <end position="32"/>
    </location>
</feature>
<dbReference type="EMBL" id="CP019288">
    <property type="protein sequence ID" value="QHI35266.1"/>
    <property type="molecule type" value="Genomic_DNA"/>
</dbReference>
<feature type="transmembrane region" description="Helical" evidence="1">
    <location>
        <begin position="129"/>
        <end position="148"/>
    </location>
</feature>
<reference evidence="2 3" key="1">
    <citation type="journal article" date="2013" name="Int. J. Syst. Evol. Microbiol.">
        <title>Kordia antarctica sp. nov., isolated from Antarctic seawater.</title>
        <authorList>
            <person name="Baek K."/>
            <person name="Choi A."/>
            <person name="Kang I."/>
            <person name="Lee K."/>
            <person name="Cho J.C."/>
        </authorList>
    </citation>
    <scope>NUCLEOTIDE SEQUENCE [LARGE SCALE GENOMIC DNA]</scope>
    <source>
        <strain evidence="2 3">IMCC3317</strain>
    </source>
</reference>
<organism evidence="2 3">
    <name type="scientific">Kordia antarctica</name>
    <dbReference type="NCBI Taxonomy" id="1218801"/>
    <lineage>
        <taxon>Bacteria</taxon>
        <taxon>Pseudomonadati</taxon>
        <taxon>Bacteroidota</taxon>
        <taxon>Flavobacteriia</taxon>
        <taxon>Flavobacteriales</taxon>
        <taxon>Flavobacteriaceae</taxon>
        <taxon>Kordia</taxon>
    </lineage>
</organism>